<dbReference type="KEGG" id="msd:MYSTI_05731"/>
<dbReference type="SUPFAM" id="SSF55961">
    <property type="entry name" value="Bet v1-like"/>
    <property type="match status" value="1"/>
</dbReference>
<name>L7UHH7_MYXSD</name>
<dbReference type="AlphaFoldDB" id="L7UHH7"/>
<evidence type="ECO:0000313" key="2">
    <source>
        <dbReference type="Proteomes" id="UP000011131"/>
    </source>
</evidence>
<evidence type="ECO:0000313" key="1">
    <source>
        <dbReference type="EMBL" id="AGC47007.1"/>
    </source>
</evidence>
<sequence length="132" mass="14059">MASLRKDLTTRATPEGVWDAIRDIGALHTRLVPGFVLDTRLEPGARVVTFANGVVVREPIVSVNDEERRLVWGAEGGPMTHYNGAVQVFAEGSGSRVVWTADFLPHEASAVVGPMMEAGMAAMQEALDGTAA</sequence>
<dbReference type="Pfam" id="PF10604">
    <property type="entry name" value="Polyketide_cyc2"/>
    <property type="match status" value="1"/>
</dbReference>
<evidence type="ECO:0008006" key="3">
    <source>
        <dbReference type="Google" id="ProtNLM"/>
    </source>
</evidence>
<accession>L7UHH7</accession>
<dbReference type="Gene3D" id="3.30.530.20">
    <property type="match status" value="1"/>
</dbReference>
<reference evidence="1 2" key="1">
    <citation type="journal article" date="2013" name="Genome Announc.">
        <title>Complete genome sequence of Myxococcus stipitatus strain DSM 14675, a fruiting myxobacterium.</title>
        <authorList>
            <person name="Huntley S."/>
            <person name="Kneip S."/>
            <person name="Treuner-Lange A."/>
            <person name="Sogaard-Andersen L."/>
        </authorList>
    </citation>
    <scope>NUCLEOTIDE SEQUENCE [LARGE SCALE GENOMIC DNA]</scope>
    <source>
        <strain evidence="2">DSM 14675 / JCM 12634 / Mx s8</strain>
    </source>
</reference>
<proteinExistence type="predicted"/>
<dbReference type="InterPro" id="IPR023393">
    <property type="entry name" value="START-like_dom_sf"/>
</dbReference>
<dbReference type="PATRIC" id="fig|1278073.3.peg.5812"/>
<dbReference type="EMBL" id="CP004025">
    <property type="protein sequence ID" value="AGC47007.1"/>
    <property type="molecule type" value="Genomic_DNA"/>
</dbReference>
<dbReference type="RefSeq" id="WP_015351262.1">
    <property type="nucleotide sequence ID" value="NC_020126.1"/>
</dbReference>
<gene>
    <name evidence="1" type="ordered locus">MYSTI_05731</name>
</gene>
<dbReference type="STRING" id="1278073.MYSTI_05731"/>
<dbReference type="HOGENOM" id="CLU_106645_3_0_7"/>
<protein>
    <recommendedName>
        <fullName evidence="3">SRPBCC family protein</fullName>
    </recommendedName>
</protein>
<dbReference type="eggNOG" id="ENOG5032SNS">
    <property type="taxonomic scope" value="Bacteria"/>
</dbReference>
<dbReference type="OrthoDB" id="6024794at2"/>
<organism evidence="1 2">
    <name type="scientific">Myxococcus stipitatus (strain DSM 14675 / JCM 12634 / Mx s8)</name>
    <dbReference type="NCBI Taxonomy" id="1278073"/>
    <lineage>
        <taxon>Bacteria</taxon>
        <taxon>Pseudomonadati</taxon>
        <taxon>Myxococcota</taxon>
        <taxon>Myxococcia</taxon>
        <taxon>Myxococcales</taxon>
        <taxon>Cystobacterineae</taxon>
        <taxon>Myxococcaceae</taxon>
        <taxon>Myxococcus</taxon>
    </lineage>
</organism>
<dbReference type="InterPro" id="IPR019587">
    <property type="entry name" value="Polyketide_cyclase/dehydratase"/>
</dbReference>
<dbReference type="CDD" id="cd07821">
    <property type="entry name" value="PYR_PYL_RCAR_like"/>
    <property type="match status" value="1"/>
</dbReference>
<keyword evidence="2" id="KW-1185">Reference proteome</keyword>
<dbReference type="Proteomes" id="UP000011131">
    <property type="component" value="Chromosome"/>
</dbReference>